<sequence>MKALFLLLALIPLSFIYNGSQYKQNDYNWIELEVEMSAYNSVRSQTNKHHPAIAAWGDTLKPGMKAVAISRDLLKLGLTHNTPVKIKGLQGTYLVKDKMHSRHRNKMDLYMGTDIQKAILFGRKKKTIWYGIPKKEKP</sequence>
<feature type="chain" id="PRO_5046957774" evidence="1">
    <location>
        <begin position="20"/>
        <end position="138"/>
    </location>
</feature>
<keyword evidence="3" id="KW-1185">Reference proteome</keyword>
<dbReference type="RefSeq" id="WP_242938402.1">
    <property type="nucleotide sequence ID" value="NZ_CP094326.1"/>
</dbReference>
<protein>
    <submittedName>
        <fullName evidence="2">3D domain-containing protein</fullName>
    </submittedName>
</protein>
<evidence type="ECO:0000313" key="3">
    <source>
        <dbReference type="Proteomes" id="UP000829476"/>
    </source>
</evidence>
<proteinExistence type="predicted"/>
<name>A0ABY3YQC2_9FLAO</name>
<dbReference type="Proteomes" id="UP000829476">
    <property type="component" value="Chromosome"/>
</dbReference>
<gene>
    <name evidence="2" type="ORF">MQE36_06715</name>
</gene>
<reference evidence="2 3" key="1">
    <citation type="journal article" date="2018" name="Int. J. Syst. Evol. Microbiol.">
        <title>Zhouia spongiae sp. nov., isolated from a marine sponge.</title>
        <authorList>
            <person name="Zhuang L."/>
            <person name="Lin B."/>
            <person name="Qin F."/>
            <person name="Luo L."/>
        </authorList>
    </citation>
    <scope>NUCLEOTIDE SEQUENCE [LARGE SCALE GENOMIC DNA]</scope>
    <source>
        <strain evidence="2 3">HN-Y44</strain>
    </source>
</reference>
<evidence type="ECO:0000313" key="2">
    <source>
        <dbReference type="EMBL" id="UNZ00035.1"/>
    </source>
</evidence>
<feature type="signal peptide" evidence="1">
    <location>
        <begin position="1"/>
        <end position="19"/>
    </location>
</feature>
<evidence type="ECO:0000256" key="1">
    <source>
        <dbReference type="SAM" id="SignalP"/>
    </source>
</evidence>
<organism evidence="2 3">
    <name type="scientific">Zhouia spongiae</name>
    <dbReference type="NCBI Taxonomy" id="2202721"/>
    <lineage>
        <taxon>Bacteria</taxon>
        <taxon>Pseudomonadati</taxon>
        <taxon>Bacteroidota</taxon>
        <taxon>Flavobacteriia</taxon>
        <taxon>Flavobacteriales</taxon>
        <taxon>Flavobacteriaceae</taxon>
        <taxon>Zhouia</taxon>
    </lineage>
</organism>
<accession>A0ABY3YQC2</accession>
<dbReference type="EMBL" id="CP094326">
    <property type="protein sequence ID" value="UNZ00035.1"/>
    <property type="molecule type" value="Genomic_DNA"/>
</dbReference>
<dbReference type="CDD" id="cd22784">
    <property type="entry name" value="DPBB_MltA_YuiC-like"/>
    <property type="match status" value="1"/>
</dbReference>
<keyword evidence="1" id="KW-0732">Signal</keyword>